<evidence type="ECO:0000313" key="2">
    <source>
        <dbReference type="Proteomes" id="UP000827721"/>
    </source>
</evidence>
<reference evidence="1 2" key="1">
    <citation type="submission" date="2021-02" db="EMBL/GenBank/DDBJ databases">
        <title>Plant Genome Project.</title>
        <authorList>
            <person name="Zhang R.-G."/>
        </authorList>
    </citation>
    <scope>NUCLEOTIDE SEQUENCE [LARGE SCALE GENOMIC DNA]</scope>
    <source>
        <tissue evidence="1">Leaves</tissue>
    </source>
</reference>
<evidence type="ECO:0000313" key="1">
    <source>
        <dbReference type="EMBL" id="KAH7567760.1"/>
    </source>
</evidence>
<proteinExistence type="predicted"/>
<name>A0ABQ8HTR0_9ROSI</name>
<sequence length="303" mass="33519">MTCRASPTCGNSCTLWLPFPAADRLRMPTTKGNALCLVQGLSSYDLSPLSAAQGFSLDHQMSSYSFLYCKSVSALTVYDQKRKRGLELGMRNCYIYIYIYKYITNIIYGDIYIYLNIEASLPLQRLSLGNMERKTLVQGGEFKKATLKVELKGILPMHDVHSKLCAISPFKERFTCSGRSSVHGSNPSTVNGSLRREIGSEVIRNNETDVAVTEFGVADRDVTQVMGKGKKKVVNEHSGNIPPHQNGKMVKHSLFLSLSITIFEKESLADSLDSPNISDKLYGVGLTIIGANLQRKETTEIVG</sequence>
<dbReference type="Proteomes" id="UP000827721">
    <property type="component" value="Unassembled WGS sequence"/>
</dbReference>
<dbReference type="EMBL" id="JAFEMO010000007">
    <property type="protein sequence ID" value="KAH7567760.1"/>
    <property type="molecule type" value="Genomic_DNA"/>
</dbReference>
<keyword evidence="2" id="KW-1185">Reference proteome</keyword>
<protein>
    <submittedName>
        <fullName evidence="1">Uncharacterized protein</fullName>
    </submittedName>
</protein>
<gene>
    <name evidence="1" type="ORF">JRO89_XS07G0141600</name>
</gene>
<accession>A0ABQ8HTR0</accession>
<organism evidence="1 2">
    <name type="scientific">Xanthoceras sorbifolium</name>
    <dbReference type="NCBI Taxonomy" id="99658"/>
    <lineage>
        <taxon>Eukaryota</taxon>
        <taxon>Viridiplantae</taxon>
        <taxon>Streptophyta</taxon>
        <taxon>Embryophyta</taxon>
        <taxon>Tracheophyta</taxon>
        <taxon>Spermatophyta</taxon>
        <taxon>Magnoliopsida</taxon>
        <taxon>eudicotyledons</taxon>
        <taxon>Gunneridae</taxon>
        <taxon>Pentapetalae</taxon>
        <taxon>rosids</taxon>
        <taxon>malvids</taxon>
        <taxon>Sapindales</taxon>
        <taxon>Sapindaceae</taxon>
        <taxon>Xanthoceroideae</taxon>
        <taxon>Xanthoceras</taxon>
    </lineage>
</organism>
<comment type="caution">
    <text evidence="1">The sequence shown here is derived from an EMBL/GenBank/DDBJ whole genome shotgun (WGS) entry which is preliminary data.</text>
</comment>